<evidence type="ECO:0000313" key="2">
    <source>
        <dbReference type="Proteomes" id="UP000279911"/>
    </source>
</evidence>
<gene>
    <name evidence="1" type="ORF">EJA10_16350</name>
</gene>
<dbReference type="OrthoDB" id="9796845at2"/>
<dbReference type="GO" id="GO:0016740">
    <property type="term" value="F:transferase activity"/>
    <property type="evidence" value="ECO:0007669"/>
    <property type="project" value="UniProtKB-KW"/>
</dbReference>
<dbReference type="InterPro" id="IPR018775">
    <property type="entry name" value="RlaP"/>
</dbReference>
<dbReference type="EMBL" id="RSFW01000019">
    <property type="protein sequence ID" value="RSD25382.1"/>
    <property type="molecule type" value="Genomic_DNA"/>
</dbReference>
<proteinExistence type="predicted"/>
<comment type="caution">
    <text evidence="1">The sequence shown here is derived from an EMBL/GenBank/DDBJ whole genome shotgun (WGS) entry which is preliminary data.</text>
</comment>
<dbReference type="RefSeq" id="WP_125481101.1">
    <property type="nucleotide sequence ID" value="NZ_RSFW01000019.1"/>
</dbReference>
<reference evidence="2" key="1">
    <citation type="submission" date="2018-12" db="EMBL/GenBank/DDBJ databases">
        <title>Bacillus chawlae sp. nov., Bacillus glennii sp. nov., and Bacillus saganii sp. nov. Isolated from the Vehicle Assembly Building at Kennedy Space Center where the Viking Spacecraft were Assembled.</title>
        <authorList>
            <person name="Seuylemezian A."/>
            <person name="Vaishampayan P."/>
        </authorList>
    </citation>
    <scope>NUCLEOTIDE SEQUENCE [LARGE SCALE GENOMIC DNA]</scope>
    <source>
        <strain evidence="2">DSM 13966</strain>
    </source>
</reference>
<keyword evidence="1" id="KW-0808">Transferase</keyword>
<organism evidence="1 2">
    <name type="scientific">Mesobacillus subterraneus</name>
    <dbReference type="NCBI Taxonomy" id="285983"/>
    <lineage>
        <taxon>Bacteria</taxon>
        <taxon>Bacillati</taxon>
        <taxon>Bacillota</taxon>
        <taxon>Bacilli</taxon>
        <taxon>Bacillales</taxon>
        <taxon>Bacillaceae</taxon>
        <taxon>Mesobacillus</taxon>
    </lineage>
</organism>
<accession>A0A427TM07</accession>
<evidence type="ECO:0000313" key="1">
    <source>
        <dbReference type="EMBL" id="RSD25382.1"/>
    </source>
</evidence>
<protein>
    <submittedName>
        <fullName evidence="1">Nucleotidyltransferase domain-containing protein</fullName>
    </submittedName>
</protein>
<dbReference type="Pfam" id="PF10127">
    <property type="entry name" value="RlaP"/>
    <property type="match status" value="1"/>
</dbReference>
<name>A0A427TM07_9BACI</name>
<dbReference type="Proteomes" id="UP000279911">
    <property type="component" value="Unassembled WGS sequence"/>
</dbReference>
<dbReference type="PANTHER" id="PTHR34817:SF2">
    <property type="entry name" value="NUCLEOTIDYLTRANSFERASE"/>
    <property type="match status" value="1"/>
</dbReference>
<sequence>MKEHISSVLRQIEQEFNVKILHACEAGSRALGFHSQKSDYDIRFIYLHNLEWYLSIDQGRDVIEIPRHDTISIHVDPLLDVSGWELRKALRLFRKSNPSLLEWLHSSIVYKDDFGIAEKMRALEKEVFSVKPYFYHHLNLAKSNFKNQSKSDDADLKPYLYMVRSVLAAKWAAAHRNIPPVNLNDLLRSLPDSPVKTEAMNILAIKKSGNSISQVKNSILHEYIKSELVQMESYGKHLSENTSDHTESLNSLFQLALEHVWDPEILVNQNKEPDCT</sequence>
<dbReference type="PANTHER" id="PTHR34817">
    <property type="entry name" value="NUCLEOTIDYLTRANSFERASE"/>
    <property type="match status" value="1"/>
</dbReference>
<dbReference type="AlphaFoldDB" id="A0A427TM07"/>